<dbReference type="AlphaFoldDB" id="A0A1G9M7Q2"/>
<protein>
    <recommendedName>
        <fullName evidence="3">SatD family (SatD)</fullName>
    </recommendedName>
</protein>
<dbReference type="OrthoDB" id="7064118at2"/>
<sequence>MQNIGVLTGDVVGSQRIQQRERLSRTLEDTLALLASRFGARGDRYRGDGFQIAVPKPGDAMVAAVLVRAALMQQSPSRQFMWDARIAVAVGPAKMPTAERFAEADGQAFLLSGRSLDALGDKADRLTVVTPSTALNDELALLTRFADDILSHWSRFSAEVAYLSLLHDESQQALAKRLERTQPTVNRRLIAARWTLVRDYLAHVGTRLTEGLA</sequence>
<evidence type="ECO:0000313" key="2">
    <source>
        <dbReference type="Proteomes" id="UP000198654"/>
    </source>
</evidence>
<accession>A0A1G9M7Q2</accession>
<reference evidence="1 2" key="1">
    <citation type="submission" date="2016-10" db="EMBL/GenBank/DDBJ databases">
        <authorList>
            <person name="de Groot N.N."/>
        </authorList>
    </citation>
    <scope>NUCLEOTIDE SEQUENCE [LARGE SCALE GENOMIC DNA]</scope>
    <source>
        <strain evidence="1 2">DSM 14789</strain>
    </source>
</reference>
<evidence type="ECO:0008006" key="3">
    <source>
        <dbReference type="Google" id="ProtNLM"/>
    </source>
</evidence>
<gene>
    <name evidence="1" type="ORF">SAMN05661010_02322</name>
</gene>
<dbReference type="STRING" id="119000.SAMN05661010_02322"/>
<name>A0A1G9M7Q2_9GAMM</name>
<dbReference type="Proteomes" id="UP000198654">
    <property type="component" value="Unassembled WGS sequence"/>
</dbReference>
<organism evidence="1 2">
    <name type="scientific">Modicisalibacter muralis</name>
    <dbReference type="NCBI Taxonomy" id="119000"/>
    <lineage>
        <taxon>Bacteria</taxon>
        <taxon>Pseudomonadati</taxon>
        <taxon>Pseudomonadota</taxon>
        <taxon>Gammaproteobacteria</taxon>
        <taxon>Oceanospirillales</taxon>
        <taxon>Halomonadaceae</taxon>
        <taxon>Modicisalibacter</taxon>
    </lineage>
</organism>
<dbReference type="EMBL" id="FNGI01000006">
    <property type="protein sequence ID" value="SDL69715.1"/>
    <property type="molecule type" value="Genomic_DNA"/>
</dbReference>
<evidence type="ECO:0000313" key="1">
    <source>
        <dbReference type="EMBL" id="SDL69715.1"/>
    </source>
</evidence>
<keyword evidence="2" id="KW-1185">Reference proteome</keyword>
<dbReference type="Gene3D" id="3.30.70.1230">
    <property type="entry name" value="Nucleotide cyclase"/>
    <property type="match status" value="1"/>
</dbReference>
<dbReference type="InterPro" id="IPR029787">
    <property type="entry name" value="Nucleotide_cyclase"/>
</dbReference>
<dbReference type="RefSeq" id="WP_089728721.1">
    <property type="nucleotide sequence ID" value="NZ_FNGI01000006.1"/>
</dbReference>
<proteinExistence type="predicted"/>
<dbReference type="SUPFAM" id="SSF55073">
    <property type="entry name" value="Nucleotide cyclase"/>
    <property type="match status" value="1"/>
</dbReference>